<dbReference type="InterPro" id="IPR036034">
    <property type="entry name" value="PDZ_sf"/>
</dbReference>
<comment type="similarity">
    <text evidence="3 11">Belongs to the peptidase M50B family.</text>
</comment>
<dbReference type="PANTHER" id="PTHR42837">
    <property type="entry name" value="REGULATOR OF SIGMA-E PROTEASE RSEP"/>
    <property type="match status" value="1"/>
</dbReference>
<comment type="subcellular location">
    <subcellularLocation>
        <location evidence="2">Membrane</location>
        <topology evidence="2">Multi-pass membrane protein</topology>
    </subcellularLocation>
</comment>
<evidence type="ECO:0000313" key="13">
    <source>
        <dbReference type="EMBL" id="WMN12592.1"/>
    </source>
</evidence>
<sequence>METVIMIAQLILGLSILVGLHEFGHLLAAKAFGMRVEQFSIGFPPKIFSFKYGETEYALSAIPLGGFVKISGMIDESLDTKNMDKEPEPYEFRAKPAWQRLIVMMGGIIVNVITGIIIFIFLQYGYGETYESKDNIAENGIYAYEPAKEIGLQTGDIILNVNGKDYEKVSDITSSDVLLESDSYYTVLRDGKEVVIPIPNDMIERISEDNQRVAFIQPLYEFEVDNIQPQSNADMAGLMPGDKIIAVNGDEVKYFQFFKEKLDSNKGEEIRLTVKRNEKIENLQAKVGDDGLLGFMPKMKVELEHEEFTFAESIPTGTAKAFNVIWLNIKGFGKIFRGEVSASESLSGPIGIAQIFGGEWVWQKFWGITGLLSMVLAFMNFLPIPALDGGHVVFLSYEIISGRKPSDKFLENAQKVGMVLLLSLMAFAIFNDIWKVIF</sequence>
<accession>A0AA51NC05</accession>
<evidence type="ECO:0000256" key="7">
    <source>
        <dbReference type="ARBA" id="ARBA00022833"/>
    </source>
</evidence>
<gene>
    <name evidence="13" type="primary">rseP</name>
    <name evidence="13" type="ORF">QYS49_01035</name>
</gene>
<dbReference type="Pfam" id="PF17820">
    <property type="entry name" value="PDZ_6"/>
    <property type="match status" value="1"/>
</dbReference>
<keyword evidence="4" id="KW-0645">Protease</keyword>
<evidence type="ECO:0000256" key="3">
    <source>
        <dbReference type="ARBA" id="ARBA00007931"/>
    </source>
</evidence>
<keyword evidence="7 11" id="KW-0862">Zinc</keyword>
<comment type="cofactor">
    <cofactor evidence="1 11">
        <name>Zn(2+)</name>
        <dbReference type="ChEBI" id="CHEBI:29105"/>
    </cofactor>
</comment>
<keyword evidence="6 11" id="KW-0378">Hydrolase</keyword>
<keyword evidence="9 11" id="KW-0482">Metalloprotease</keyword>
<dbReference type="GO" id="GO:0016020">
    <property type="term" value="C:membrane"/>
    <property type="evidence" value="ECO:0007669"/>
    <property type="project" value="UniProtKB-SubCell"/>
</dbReference>
<feature type="transmembrane region" description="Helical" evidence="11">
    <location>
        <begin position="101"/>
        <end position="126"/>
    </location>
</feature>
<feature type="transmembrane region" description="Helical" evidence="11">
    <location>
        <begin position="416"/>
        <end position="437"/>
    </location>
</feature>
<dbReference type="SMART" id="SM00228">
    <property type="entry name" value="PDZ"/>
    <property type="match status" value="2"/>
</dbReference>
<dbReference type="GO" id="GO:0046872">
    <property type="term" value="F:metal ion binding"/>
    <property type="evidence" value="ECO:0007669"/>
    <property type="project" value="UniProtKB-KW"/>
</dbReference>
<feature type="domain" description="PDZ" evidence="12">
    <location>
        <begin position="210"/>
        <end position="278"/>
    </location>
</feature>
<dbReference type="GO" id="GO:0004222">
    <property type="term" value="F:metalloendopeptidase activity"/>
    <property type="evidence" value="ECO:0007669"/>
    <property type="project" value="InterPro"/>
</dbReference>
<protein>
    <recommendedName>
        <fullName evidence="11">Zinc metalloprotease</fullName>
        <ecNumber evidence="11">3.4.24.-</ecNumber>
    </recommendedName>
</protein>
<keyword evidence="5 11" id="KW-0812">Transmembrane</keyword>
<feature type="transmembrane region" description="Helical" evidence="11">
    <location>
        <begin position="371"/>
        <end position="395"/>
    </location>
</feature>
<reference evidence="13 14" key="1">
    <citation type="submission" date="2023-08" db="EMBL/GenBank/DDBJ databases">
        <title>Comparative genomics and taxonomic characterization of three novel marine species of genus Marivirga.</title>
        <authorList>
            <person name="Muhammad N."/>
            <person name="Kim S.-G."/>
        </authorList>
    </citation>
    <scope>NUCLEOTIDE SEQUENCE [LARGE SCALE GENOMIC DNA]</scope>
    <source>
        <strain evidence="13 14">BDSF4-3</strain>
    </source>
</reference>
<dbReference type="NCBIfam" id="TIGR00054">
    <property type="entry name" value="RIP metalloprotease RseP"/>
    <property type="match status" value="1"/>
</dbReference>
<dbReference type="CDD" id="cd06163">
    <property type="entry name" value="S2P-M50_PDZ_RseP-like"/>
    <property type="match status" value="1"/>
</dbReference>
<feature type="transmembrane region" description="Helical" evidence="11">
    <location>
        <begin position="6"/>
        <end position="28"/>
    </location>
</feature>
<evidence type="ECO:0000256" key="5">
    <source>
        <dbReference type="ARBA" id="ARBA00022692"/>
    </source>
</evidence>
<dbReference type="Proteomes" id="UP001230496">
    <property type="component" value="Chromosome"/>
</dbReference>
<dbReference type="InterPro" id="IPR004387">
    <property type="entry name" value="Pept_M50_Zn"/>
</dbReference>
<dbReference type="Gene3D" id="2.30.42.10">
    <property type="match status" value="2"/>
</dbReference>
<name>A0AA51NC05_9BACT</name>
<dbReference type="Pfam" id="PF02163">
    <property type="entry name" value="Peptidase_M50"/>
    <property type="match status" value="1"/>
</dbReference>
<dbReference type="GO" id="GO:0006508">
    <property type="term" value="P:proteolysis"/>
    <property type="evidence" value="ECO:0007669"/>
    <property type="project" value="UniProtKB-KW"/>
</dbReference>
<keyword evidence="8 11" id="KW-1133">Transmembrane helix</keyword>
<dbReference type="EMBL" id="CP129971">
    <property type="protein sequence ID" value="WMN12592.1"/>
    <property type="molecule type" value="Genomic_DNA"/>
</dbReference>
<dbReference type="InterPro" id="IPR001478">
    <property type="entry name" value="PDZ"/>
</dbReference>
<evidence type="ECO:0000256" key="1">
    <source>
        <dbReference type="ARBA" id="ARBA00001947"/>
    </source>
</evidence>
<dbReference type="PANTHER" id="PTHR42837:SF2">
    <property type="entry name" value="MEMBRANE METALLOPROTEASE ARASP2, CHLOROPLASTIC-RELATED"/>
    <property type="match status" value="1"/>
</dbReference>
<evidence type="ECO:0000256" key="4">
    <source>
        <dbReference type="ARBA" id="ARBA00022670"/>
    </source>
</evidence>
<dbReference type="EC" id="3.4.24.-" evidence="11"/>
<evidence type="ECO:0000256" key="8">
    <source>
        <dbReference type="ARBA" id="ARBA00022989"/>
    </source>
</evidence>
<evidence type="ECO:0000256" key="2">
    <source>
        <dbReference type="ARBA" id="ARBA00004141"/>
    </source>
</evidence>
<dbReference type="InterPro" id="IPR008915">
    <property type="entry name" value="Peptidase_M50"/>
</dbReference>
<dbReference type="RefSeq" id="WP_308350779.1">
    <property type="nucleotide sequence ID" value="NZ_CP129971.1"/>
</dbReference>
<keyword evidence="10 11" id="KW-0472">Membrane</keyword>
<dbReference type="SUPFAM" id="SSF50156">
    <property type="entry name" value="PDZ domain-like"/>
    <property type="match status" value="2"/>
</dbReference>
<keyword evidence="14" id="KW-1185">Reference proteome</keyword>
<feature type="domain" description="PDZ" evidence="12">
    <location>
        <begin position="106"/>
        <end position="192"/>
    </location>
</feature>
<evidence type="ECO:0000259" key="12">
    <source>
        <dbReference type="SMART" id="SM00228"/>
    </source>
</evidence>
<evidence type="ECO:0000256" key="10">
    <source>
        <dbReference type="ARBA" id="ARBA00023136"/>
    </source>
</evidence>
<keyword evidence="11" id="KW-0479">Metal-binding</keyword>
<evidence type="ECO:0000256" key="11">
    <source>
        <dbReference type="RuleBase" id="RU362031"/>
    </source>
</evidence>
<dbReference type="InterPro" id="IPR041489">
    <property type="entry name" value="PDZ_6"/>
</dbReference>
<organism evidence="13 14">
    <name type="scientific">Marivirga salinarum</name>
    <dbReference type="NCBI Taxonomy" id="3059078"/>
    <lineage>
        <taxon>Bacteria</taxon>
        <taxon>Pseudomonadati</taxon>
        <taxon>Bacteroidota</taxon>
        <taxon>Cytophagia</taxon>
        <taxon>Cytophagales</taxon>
        <taxon>Marivirgaceae</taxon>
        <taxon>Marivirga</taxon>
    </lineage>
</organism>
<dbReference type="KEGG" id="msaa:QYS49_01035"/>
<proteinExistence type="inferred from homology"/>
<dbReference type="AlphaFoldDB" id="A0AA51NC05"/>
<evidence type="ECO:0000256" key="9">
    <source>
        <dbReference type="ARBA" id="ARBA00023049"/>
    </source>
</evidence>
<evidence type="ECO:0000256" key="6">
    <source>
        <dbReference type="ARBA" id="ARBA00022801"/>
    </source>
</evidence>
<evidence type="ECO:0000313" key="14">
    <source>
        <dbReference type="Proteomes" id="UP001230496"/>
    </source>
</evidence>